<gene>
    <name evidence="1" type="ORF">BQ4739_LOCUS10511</name>
</gene>
<sequence>MAAKQVSTMAKFFPVEVYPVAAPVALAGALFAYMVTRTMTADPDTRLTTNMPLDCKTSTAYGEEWRNTIRGFFASRIEAGDITIFNNGPMAIRR</sequence>
<protein>
    <submittedName>
        <fullName evidence="1">Uncharacterized protein</fullName>
    </submittedName>
</protein>
<keyword evidence="2" id="KW-1185">Reference proteome</keyword>
<dbReference type="AlphaFoldDB" id="A0A383VXS8"/>
<evidence type="ECO:0000313" key="1">
    <source>
        <dbReference type="EMBL" id="SZX70285.1"/>
    </source>
</evidence>
<dbReference type="EMBL" id="FNXT01000984">
    <property type="protein sequence ID" value="SZX70285.1"/>
    <property type="molecule type" value="Genomic_DNA"/>
</dbReference>
<name>A0A383VXS8_TETOB</name>
<organism evidence="1 2">
    <name type="scientific">Tetradesmus obliquus</name>
    <name type="common">Green alga</name>
    <name type="synonym">Acutodesmus obliquus</name>
    <dbReference type="NCBI Taxonomy" id="3088"/>
    <lineage>
        <taxon>Eukaryota</taxon>
        <taxon>Viridiplantae</taxon>
        <taxon>Chlorophyta</taxon>
        <taxon>core chlorophytes</taxon>
        <taxon>Chlorophyceae</taxon>
        <taxon>CS clade</taxon>
        <taxon>Sphaeropleales</taxon>
        <taxon>Scenedesmaceae</taxon>
        <taxon>Tetradesmus</taxon>
    </lineage>
</organism>
<dbReference type="Proteomes" id="UP000256970">
    <property type="component" value="Unassembled WGS sequence"/>
</dbReference>
<reference evidence="1 2" key="1">
    <citation type="submission" date="2016-10" db="EMBL/GenBank/DDBJ databases">
        <authorList>
            <person name="Cai Z."/>
        </authorList>
    </citation>
    <scope>NUCLEOTIDE SEQUENCE [LARGE SCALE GENOMIC DNA]</scope>
</reference>
<dbReference type="OrthoDB" id="10352829at2759"/>
<evidence type="ECO:0000313" key="2">
    <source>
        <dbReference type="Proteomes" id="UP000256970"/>
    </source>
</evidence>
<accession>A0A383VXS8</accession>
<proteinExistence type="predicted"/>